<organism evidence="3">
    <name type="scientific">uncultured Cytophagales bacterium</name>
    <dbReference type="NCBI Taxonomy" id="158755"/>
    <lineage>
        <taxon>Bacteria</taxon>
        <taxon>Pseudomonadati</taxon>
        <taxon>Bacteroidota</taxon>
        <taxon>Sphingobacteriia</taxon>
        <taxon>Sphingobacteriales</taxon>
        <taxon>environmental samples</taxon>
    </lineage>
</organism>
<proteinExistence type="predicted"/>
<keyword evidence="1" id="KW-1133">Transmembrane helix</keyword>
<dbReference type="InterPro" id="IPR052529">
    <property type="entry name" value="Bact_Transport_Assoc"/>
</dbReference>
<feature type="transmembrane region" description="Helical" evidence="1">
    <location>
        <begin position="113"/>
        <end position="129"/>
    </location>
</feature>
<dbReference type="Pfam" id="PF04235">
    <property type="entry name" value="DUF418"/>
    <property type="match status" value="1"/>
</dbReference>
<feature type="transmembrane region" description="Helical" evidence="1">
    <location>
        <begin position="158"/>
        <end position="178"/>
    </location>
</feature>
<protein>
    <recommendedName>
        <fullName evidence="2">DUF418 domain-containing protein</fullName>
    </recommendedName>
</protein>
<feature type="transmembrane region" description="Helical" evidence="1">
    <location>
        <begin position="31"/>
        <end position="50"/>
    </location>
</feature>
<keyword evidence="1" id="KW-0812">Transmembrane</keyword>
<reference evidence="3" key="1">
    <citation type="submission" date="2020-02" db="EMBL/GenBank/DDBJ databases">
        <authorList>
            <person name="Meier V. D."/>
        </authorList>
    </citation>
    <scope>NUCLEOTIDE SEQUENCE</scope>
    <source>
        <strain evidence="3">AVDCRST_MAG56</strain>
    </source>
</reference>
<feature type="transmembrane region" description="Helical" evidence="1">
    <location>
        <begin position="216"/>
        <end position="236"/>
    </location>
</feature>
<dbReference type="InterPro" id="IPR007349">
    <property type="entry name" value="DUF418"/>
</dbReference>
<feature type="domain" description="DUF418" evidence="2">
    <location>
        <begin position="237"/>
        <end position="401"/>
    </location>
</feature>
<feature type="transmembrane region" description="Helical" evidence="1">
    <location>
        <begin position="330"/>
        <end position="350"/>
    </location>
</feature>
<dbReference type="EMBL" id="CADCTQ010000355">
    <property type="protein sequence ID" value="CAA9287014.1"/>
    <property type="molecule type" value="Genomic_DNA"/>
</dbReference>
<evidence type="ECO:0000313" key="3">
    <source>
        <dbReference type="EMBL" id="CAA9287014.1"/>
    </source>
</evidence>
<accession>A0A6J4JTD1</accession>
<dbReference type="PANTHER" id="PTHR30590">
    <property type="entry name" value="INNER MEMBRANE PROTEIN"/>
    <property type="match status" value="1"/>
</dbReference>
<dbReference type="AlphaFoldDB" id="A0A6J4JTD1"/>
<feature type="transmembrane region" description="Helical" evidence="1">
    <location>
        <begin position="362"/>
        <end position="383"/>
    </location>
</feature>
<feature type="transmembrane region" description="Helical" evidence="1">
    <location>
        <begin position="70"/>
        <end position="93"/>
    </location>
</feature>
<evidence type="ECO:0000259" key="2">
    <source>
        <dbReference type="Pfam" id="PF04235"/>
    </source>
</evidence>
<feature type="transmembrane region" description="Helical" evidence="1">
    <location>
        <begin position="256"/>
        <end position="274"/>
    </location>
</feature>
<gene>
    <name evidence="3" type="ORF">AVDCRST_MAG56-4298</name>
</gene>
<sequence>MFTSVPKTPARSFAPVPAHERIPLLDALRGLALLGIITANLWSFSGYAYLAPAARLALPSYPLDRLVDPLLHVLIDSKFSTLFSMLFGVGFALQLQRATARGVPFRRYFARRMLLLLALAGLHAYLLWFGDILRFYALAGLALLLVARWPGNRLLLGGLVLAVFLAPVLFILNEAVLYHPPSAGDLSLAGILAAFRDGSYGQVLAANWQLDEVRNFWEGAPLTIASTMGKVMLGFWLGRKELFSRPETHQGLLDGWFRWGLLGGLPASVAYWAVKAGHLHLDSLWLAWLPFAVAGGMILHSLFYLSAFVRVCRGRSGFSWLQTFVPVGKMALTNYLLQTVVGLWLFYGYLPGPHLMGEVGPAALLLLGGLIFAGQVVFSHWWLRRHAQGPVEWLWRRLAYGGLGGKKEGSRETPDFNR</sequence>
<feature type="transmembrane region" description="Helical" evidence="1">
    <location>
        <begin position="135"/>
        <end position="151"/>
    </location>
</feature>
<feature type="transmembrane region" description="Helical" evidence="1">
    <location>
        <begin position="286"/>
        <end position="309"/>
    </location>
</feature>
<name>A0A6J4JTD1_9SPHI</name>
<evidence type="ECO:0000256" key="1">
    <source>
        <dbReference type="SAM" id="Phobius"/>
    </source>
</evidence>
<dbReference type="PANTHER" id="PTHR30590:SF2">
    <property type="entry name" value="INNER MEMBRANE PROTEIN"/>
    <property type="match status" value="1"/>
</dbReference>
<keyword evidence="1" id="KW-0472">Membrane</keyword>